<dbReference type="EMBL" id="CAEZVF010000020">
    <property type="protein sequence ID" value="CAB4616560.1"/>
    <property type="molecule type" value="Genomic_DNA"/>
</dbReference>
<reference evidence="3" key="1">
    <citation type="submission" date="2020-05" db="EMBL/GenBank/DDBJ databases">
        <authorList>
            <person name="Chiriac C."/>
            <person name="Salcher M."/>
            <person name="Ghai R."/>
            <person name="Kavagutti S V."/>
        </authorList>
    </citation>
    <scope>NUCLEOTIDE SEQUENCE</scope>
</reference>
<sequence length="83" mass="8428">MAGGVNDVNDVVIPLTGCGSGGDGDSALLFLLHPVHGGCAIVNFTDLVVDTGVKKNALSRGGFARVDMRHDPDVANHGEVDSG</sequence>
<name>A0A6J6XBW2_9ZZZZ</name>
<evidence type="ECO:0000313" key="2">
    <source>
        <dbReference type="EMBL" id="CAB4616560.1"/>
    </source>
</evidence>
<accession>A0A6J6XBW2</accession>
<protein>
    <submittedName>
        <fullName evidence="3">Unannotated protein</fullName>
    </submittedName>
</protein>
<dbReference type="EMBL" id="CAEZSO010000024">
    <property type="protein sequence ID" value="CAB4537067.1"/>
    <property type="molecule type" value="Genomic_DNA"/>
</dbReference>
<evidence type="ECO:0000313" key="3">
    <source>
        <dbReference type="EMBL" id="CAB4791517.1"/>
    </source>
</evidence>
<dbReference type="AntiFam" id="ANF00072">
    <property type="entry name" value="Shadow ORF (opposite TypA)"/>
</dbReference>
<gene>
    <name evidence="1" type="ORF">UFOPK1446_00204</name>
    <name evidence="2" type="ORF">UFOPK1939_00240</name>
    <name evidence="3" type="ORF">UFOPK3024_00044</name>
</gene>
<evidence type="ECO:0000313" key="1">
    <source>
        <dbReference type="EMBL" id="CAB4537067.1"/>
    </source>
</evidence>
<organism evidence="3">
    <name type="scientific">freshwater metagenome</name>
    <dbReference type="NCBI Taxonomy" id="449393"/>
    <lineage>
        <taxon>unclassified sequences</taxon>
        <taxon>metagenomes</taxon>
        <taxon>ecological metagenomes</taxon>
    </lineage>
</organism>
<dbReference type="EMBL" id="CAFAAK010000002">
    <property type="protein sequence ID" value="CAB4791517.1"/>
    <property type="molecule type" value="Genomic_DNA"/>
</dbReference>
<proteinExistence type="predicted"/>
<dbReference type="AlphaFoldDB" id="A0A6J6XBW2"/>